<dbReference type="InterPro" id="IPR009097">
    <property type="entry name" value="Cyclic_Pdiesterase"/>
</dbReference>
<dbReference type="SUPFAM" id="SSF55144">
    <property type="entry name" value="LigT-like"/>
    <property type="match status" value="1"/>
</dbReference>
<comment type="caution">
    <text evidence="3">The sequence shown here is derived from an EMBL/GenBank/DDBJ whole genome shotgun (WGS) entry which is preliminary data.</text>
</comment>
<comment type="caution">
    <text evidence="2">Lacks conserved residue(s) required for the propagation of feature annotation.</text>
</comment>
<name>A0ABU2MS82_9ACTN</name>
<dbReference type="EMBL" id="JAVREL010000008">
    <property type="protein sequence ID" value="MDT0344203.1"/>
    <property type="molecule type" value="Genomic_DNA"/>
</dbReference>
<comment type="similarity">
    <text evidence="2">Belongs to the 2H phosphoesterase superfamily. ThpR family.</text>
</comment>
<dbReference type="HAMAP" id="MF_01940">
    <property type="entry name" value="RNA_CPDase"/>
    <property type="match status" value="1"/>
</dbReference>
<dbReference type="Pfam" id="PF13563">
    <property type="entry name" value="2_5_RNA_ligase2"/>
    <property type="match status" value="1"/>
</dbReference>
<dbReference type="InterPro" id="IPR004175">
    <property type="entry name" value="RNA_CPDase"/>
</dbReference>
<evidence type="ECO:0000256" key="1">
    <source>
        <dbReference type="ARBA" id="ARBA00022801"/>
    </source>
</evidence>
<dbReference type="EC" id="3.1.4.58" evidence="2"/>
<dbReference type="PANTHER" id="PTHR35561:SF1">
    <property type="entry name" value="RNA 2',3'-CYCLIC PHOSPHODIESTERASE"/>
    <property type="match status" value="1"/>
</dbReference>
<sequence>MRLFAAVVPPAPALDELGGAVAGLRTLPGAGRLRWTEPAGWHLALAFYGDVPEEAVPELGARLARAVRRQVPGEVWLAGGGRFAQRVLWAGVAGDRDVLVRLADSATAAARRTGLDMPERRAHRPHLTLARNHSRVDLGPFAAGLDGFVGIRWTVAEVALLRSHLPTDGVPGGRPRYETLGVWPLGR</sequence>
<gene>
    <name evidence="3" type="primary">thpR</name>
    <name evidence="3" type="ORF">RM590_16490</name>
</gene>
<accession>A0ABU2MS82</accession>
<feature type="active site" description="Proton donor" evidence="2">
    <location>
        <position position="42"/>
    </location>
</feature>
<dbReference type="Gene3D" id="3.90.1140.10">
    <property type="entry name" value="Cyclic phosphodiesterase"/>
    <property type="match status" value="1"/>
</dbReference>
<dbReference type="Proteomes" id="UP001183246">
    <property type="component" value="Unassembled WGS sequence"/>
</dbReference>
<feature type="active site" description="Proton acceptor" evidence="2">
    <location>
        <position position="126"/>
    </location>
</feature>
<evidence type="ECO:0000313" key="3">
    <source>
        <dbReference type="EMBL" id="MDT0344203.1"/>
    </source>
</evidence>
<feature type="short sequence motif" description="HXTX 2" evidence="2">
    <location>
        <begin position="126"/>
        <end position="129"/>
    </location>
</feature>
<evidence type="ECO:0000313" key="4">
    <source>
        <dbReference type="Proteomes" id="UP001183246"/>
    </source>
</evidence>
<dbReference type="RefSeq" id="WP_311705357.1">
    <property type="nucleotide sequence ID" value="NZ_JAVREL010000008.1"/>
</dbReference>
<keyword evidence="4" id="KW-1185">Reference proteome</keyword>
<comment type="function">
    <text evidence="2">Hydrolyzes RNA 2',3'-cyclic phosphodiester to an RNA 2'-phosphomonoester.</text>
</comment>
<reference evidence="4" key="1">
    <citation type="submission" date="2023-07" db="EMBL/GenBank/DDBJ databases">
        <title>30 novel species of actinomycetes from the DSMZ collection.</title>
        <authorList>
            <person name="Nouioui I."/>
        </authorList>
    </citation>
    <scope>NUCLEOTIDE SEQUENCE [LARGE SCALE GENOMIC DNA]</scope>
    <source>
        <strain evidence="4">DSM 44938</strain>
    </source>
</reference>
<proteinExistence type="inferred from homology"/>
<keyword evidence="1 2" id="KW-0378">Hydrolase</keyword>
<evidence type="ECO:0000256" key="2">
    <source>
        <dbReference type="HAMAP-Rule" id="MF_01940"/>
    </source>
</evidence>
<dbReference type="PANTHER" id="PTHR35561">
    <property type="entry name" value="RNA 2',3'-CYCLIC PHOSPHODIESTERASE"/>
    <property type="match status" value="1"/>
</dbReference>
<comment type="catalytic activity">
    <reaction evidence="2">
        <text>a 3'-end 2',3'-cyclophospho-ribonucleotide-RNA + H2O = a 3'-end 2'-phospho-ribonucleotide-RNA + H(+)</text>
        <dbReference type="Rhea" id="RHEA:11828"/>
        <dbReference type="Rhea" id="RHEA-COMP:10464"/>
        <dbReference type="Rhea" id="RHEA-COMP:17353"/>
        <dbReference type="ChEBI" id="CHEBI:15377"/>
        <dbReference type="ChEBI" id="CHEBI:15378"/>
        <dbReference type="ChEBI" id="CHEBI:83064"/>
        <dbReference type="ChEBI" id="CHEBI:173113"/>
        <dbReference type="EC" id="3.1.4.58"/>
    </reaction>
</comment>
<organism evidence="3 4">
    <name type="scientific">Streptomyces litchfieldiae</name>
    <dbReference type="NCBI Taxonomy" id="3075543"/>
    <lineage>
        <taxon>Bacteria</taxon>
        <taxon>Bacillati</taxon>
        <taxon>Actinomycetota</taxon>
        <taxon>Actinomycetes</taxon>
        <taxon>Kitasatosporales</taxon>
        <taxon>Streptomycetaceae</taxon>
        <taxon>Streptomyces</taxon>
    </lineage>
</organism>
<protein>
    <recommendedName>
        <fullName evidence="2">RNA 2',3'-cyclic phosphodiesterase</fullName>
        <shortName evidence="2">RNA 2',3'-CPDase</shortName>
        <ecNumber evidence="2">3.1.4.58</ecNumber>
    </recommendedName>
</protein>
<dbReference type="NCBIfam" id="TIGR02258">
    <property type="entry name" value="2_5_ligase"/>
    <property type="match status" value="1"/>
</dbReference>